<organism evidence="1">
    <name type="scientific">Clostridium paraputrificum</name>
    <dbReference type="NCBI Taxonomy" id="29363"/>
    <lineage>
        <taxon>Bacteria</taxon>
        <taxon>Bacillati</taxon>
        <taxon>Bacillota</taxon>
        <taxon>Clostridia</taxon>
        <taxon>Eubacteriales</taxon>
        <taxon>Clostridiaceae</taxon>
        <taxon>Clostridium</taxon>
    </lineage>
</organism>
<dbReference type="EMBL" id="CACRTV010000006">
    <property type="protein sequence ID" value="VYT62550.1"/>
    <property type="molecule type" value="Genomic_DNA"/>
</dbReference>
<sequence length="49" mass="5488">MTLYFREVMFGENHYGCFMKGTLECEVMKVGLIAKKGGTAENVFSSLYG</sequence>
<proteinExistence type="predicted"/>
<dbReference type="AlphaFoldDB" id="A0A6N2Y9W2"/>
<reference evidence="1" key="1">
    <citation type="submission" date="2019-11" db="EMBL/GenBank/DDBJ databases">
        <authorList>
            <person name="Feng L."/>
        </authorList>
    </citation>
    <scope>NUCLEOTIDE SEQUENCE</scope>
    <source>
        <strain evidence="1">CParaputrificumLFYP93</strain>
    </source>
</reference>
<name>A0A6N2Y9W2_9CLOT</name>
<gene>
    <name evidence="1" type="ORF">CPLFYP93_00182</name>
</gene>
<evidence type="ECO:0000313" key="1">
    <source>
        <dbReference type="EMBL" id="VYT62550.1"/>
    </source>
</evidence>
<protein>
    <submittedName>
        <fullName evidence="1">Uncharacterized protein</fullName>
    </submittedName>
</protein>
<accession>A0A6N2Y9W2</accession>